<dbReference type="InterPro" id="IPR036962">
    <property type="entry name" value="Glyco_hydro_3_N_sf"/>
</dbReference>
<evidence type="ECO:0000256" key="4">
    <source>
        <dbReference type="ARBA" id="ARBA00022801"/>
    </source>
</evidence>
<dbReference type="AlphaFoldDB" id="A0A1H8B886"/>
<evidence type="ECO:0000259" key="8">
    <source>
        <dbReference type="Pfam" id="PF00933"/>
    </source>
</evidence>
<dbReference type="PRINTS" id="PR00133">
    <property type="entry name" value="GLHYDRLASE3"/>
</dbReference>
<evidence type="ECO:0000313" key="9">
    <source>
        <dbReference type="EMBL" id="SEM78916.1"/>
    </source>
</evidence>
<dbReference type="STRING" id="46177.SAMN05660976_06056"/>
<dbReference type="Proteomes" id="UP000198953">
    <property type="component" value="Unassembled WGS sequence"/>
</dbReference>
<name>A0A1H8B886_9ACTN</name>
<dbReference type="EC" id="3.2.1.52" evidence="3"/>
<organism evidence="9 10">
    <name type="scientific">Nonomuraea pusilla</name>
    <dbReference type="NCBI Taxonomy" id="46177"/>
    <lineage>
        <taxon>Bacteria</taxon>
        <taxon>Bacillati</taxon>
        <taxon>Actinomycetota</taxon>
        <taxon>Actinomycetes</taxon>
        <taxon>Streptosporangiales</taxon>
        <taxon>Streptosporangiaceae</taxon>
        <taxon>Nonomuraea</taxon>
    </lineage>
</organism>
<evidence type="ECO:0000256" key="6">
    <source>
        <dbReference type="SAM" id="MobiDB-lite"/>
    </source>
</evidence>
<accession>A0A1H8B886</accession>
<dbReference type="NCBIfam" id="NF003740">
    <property type="entry name" value="PRK05337.1"/>
    <property type="match status" value="1"/>
</dbReference>
<dbReference type="InterPro" id="IPR001764">
    <property type="entry name" value="Glyco_hydro_3_N"/>
</dbReference>
<evidence type="ECO:0000256" key="1">
    <source>
        <dbReference type="ARBA" id="ARBA00001231"/>
    </source>
</evidence>
<feature type="domain" description="Glycoside hydrolase family 3 N-terminal" evidence="8">
    <location>
        <begin position="89"/>
        <end position="418"/>
    </location>
</feature>
<feature type="region of interest" description="Disordered" evidence="6">
    <location>
        <begin position="29"/>
        <end position="80"/>
    </location>
</feature>
<comment type="similarity">
    <text evidence="2">Belongs to the glycosyl hydrolase 3 family.</text>
</comment>
<evidence type="ECO:0000256" key="7">
    <source>
        <dbReference type="SAM" id="SignalP"/>
    </source>
</evidence>
<keyword evidence="5" id="KW-0326">Glycosidase</keyword>
<keyword evidence="7" id="KW-0732">Signal</keyword>
<dbReference type="GO" id="GO:0009254">
    <property type="term" value="P:peptidoglycan turnover"/>
    <property type="evidence" value="ECO:0007669"/>
    <property type="project" value="TreeGrafter"/>
</dbReference>
<evidence type="ECO:0000313" key="10">
    <source>
        <dbReference type="Proteomes" id="UP000198953"/>
    </source>
</evidence>
<evidence type="ECO:0000256" key="5">
    <source>
        <dbReference type="ARBA" id="ARBA00023295"/>
    </source>
</evidence>
<evidence type="ECO:0000256" key="3">
    <source>
        <dbReference type="ARBA" id="ARBA00012663"/>
    </source>
</evidence>
<dbReference type="PANTHER" id="PTHR30480">
    <property type="entry name" value="BETA-HEXOSAMINIDASE-RELATED"/>
    <property type="match status" value="1"/>
</dbReference>
<gene>
    <name evidence="9" type="ORF">SAMN05660976_06056</name>
</gene>
<sequence length="457" mass="46787">MDTVVGMLRRIGTAGCLAIALTACGGGATAGASQTGGAPPAATGATTGTPTGAGAAASGPASQAAPTPAQSSRQSPKDPVRAALAGMSLEEKVGQLFMPVLYGTSADTVSGENQARYGAQTPAKVVAKYHLGGVILFPQNIKSAAQVVGLTNGLQRAAGDVPLLVGTDQENGLVSRMSAVMTAFPGASQIGATNDPALARAVARATGEELRALGVNLDFAPVADVNIDPRNPVIGKRAYGDDPALVSKMVGAAVKGFADAKVAATAKHFPGHGDTRIDSHSGLPVIKHTKAQWERLDAPPFRAAIGAGVDAVMSAHIVFPKLDPSGDPATLSKPILTGLLRQKLGFKGVISTDALNMEGVRKKYSDGEVAVRAVLAGADLLLMPNDFGKAYQSVLGAVRSGRISQQRLDESVTRLLTLKQAKGLLDRRPVASAEEAARVLRSAEHRRLAARVVSRAG</sequence>
<keyword evidence="4" id="KW-0378">Hydrolase</keyword>
<dbReference type="Pfam" id="PF00933">
    <property type="entry name" value="Glyco_hydro_3"/>
    <property type="match status" value="1"/>
</dbReference>
<feature type="compositionally biased region" description="Low complexity" evidence="6">
    <location>
        <begin position="30"/>
        <end position="69"/>
    </location>
</feature>
<dbReference type="Gene3D" id="3.20.20.300">
    <property type="entry name" value="Glycoside hydrolase, family 3, N-terminal domain"/>
    <property type="match status" value="1"/>
</dbReference>
<protein>
    <recommendedName>
        <fullName evidence="3">beta-N-acetylhexosaminidase</fullName>
        <ecNumber evidence="3">3.2.1.52</ecNumber>
    </recommendedName>
</protein>
<dbReference type="InterPro" id="IPR017853">
    <property type="entry name" value="GH"/>
</dbReference>
<dbReference type="InterPro" id="IPR050226">
    <property type="entry name" value="NagZ_Beta-hexosaminidase"/>
</dbReference>
<proteinExistence type="inferred from homology"/>
<evidence type="ECO:0000256" key="2">
    <source>
        <dbReference type="ARBA" id="ARBA00005336"/>
    </source>
</evidence>
<feature type="signal peptide" evidence="7">
    <location>
        <begin position="1"/>
        <end position="25"/>
    </location>
</feature>
<reference evidence="9 10" key="1">
    <citation type="submission" date="2016-10" db="EMBL/GenBank/DDBJ databases">
        <authorList>
            <person name="de Groot N.N."/>
        </authorList>
    </citation>
    <scope>NUCLEOTIDE SEQUENCE [LARGE SCALE GENOMIC DNA]</scope>
    <source>
        <strain evidence="9 10">DSM 43357</strain>
    </source>
</reference>
<comment type="catalytic activity">
    <reaction evidence="1">
        <text>Hydrolysis of terminal non-reducing N-acetyl-D-hexosamine residues in N-acetyl-beta-D-hexosaminides.</text>
        <dbReference type="EC" id="3.2.1.52"/>
    </reaction>
</comment>
<dbReference type="EMBL" id="FOBF01000017">
    <property type="protein sequence ID" value="SEM78916.1"/>
    <property type="molecule type" value="Genomic_DNA"/>
</dbReference>
<dbReference type="GO" id="GO:0005975">
    <property type="term" value="P:carbohydrate metabolic process"/>
    <property type="evidence" value="ECO:0007669"/>
    <property type="project" value="InterPro"/>
</dbReference>
<dbReference type="FunFam" id="3.20.20.300:FF:000014">
    <property type="entry name" value="Beta-hexosaminidase, lipoprotein"/>
    <property type="match status" value="1"/>
</dbReference>
<dbReference type="PANTHER" id="PTHR30480:SF13">
    <property type="entry name" value="BETA-HEXOSAMINIDASE"/>
    <property type="match status" value="1"/>
</dbReference>
<dbReference type="GO" id="GO:0004563">
    <property type="term" value="F:beta-N-acetylhexosaminidase activity"/>
    <property type="evidence" value="ECO:0007669"/>
    <property type="project" value="UniProtKB-EC"/>
</dbReference>
<keyword evidence="10" id="KW-1185">Reference proteome</keyword>
<feature type="chain" id="PRO_5039346454" description="beta-N-acetylhexosaminidase" evidence="7">
    <location>
        <begin position="26"/>
        <end position="457"/>
    </location>
</feature>
<dbReference type="SUPFAM" id="SSF51445">
    <property type="entry name" value="(Trans)glycosidases"/>
    <property type="match status" value="1"/>
</dbReference>